<dbReference type="CDD" id="cd09193">
    <property type="entry name" value="PLDc_mTdp1_1"/>
    <property type="match status" value="1"/>
</dbReference>
<evidence type="ECO:0000256" key="9">
    <source>
        <dbReference type="PIRSR" id="PIRSR610347-1"/>
    </source>
</evidence>
<keyword evidence="8" id="KW-0539">Nucleus</keyword>
<dbReference type="Gene3D" id="3.30.870.10">
    <property type="entry name" value="Endonuclease Chain A"/>
    <property type="match status" value="2"/>
</dbReference>
<feature type="binding site" evidence="10">
    <location>
        <position position="486"/>
    </location>
    <ligand>
        <name>substrate</name>
    </ligand>
</feature>
<dbReference type="GO" id="GO:0017005">
    <property type="term" value="F:3'-tyrosyl-DNA phosphodiesterase activity"/>
    <property type="evidence" value="ECO:0007669"/>
    <property type="project" value="TreeGrafter"/>
</dbReference>
<name>A0A9Q1CHE7_HOLLE</name>
<comment type="caution">
    <text evidence="13">The sequence shown here is derived from an EMBL/GenBank/DDBJ whole genome shotgun (WGS) entry which is preliminary data.</text>
</comment>
<dbReference type="GO" id="GO:0006281">
    <property type="term" value="P:DNA repair"/>
    <property type="evidence" value="ECO:0007669"/>
    <property type="project" value="UniProtKB-KW"/>
</dbReference>
<dbReference type="GO" id="GO:0003690">
    <property type="term" value="F:double-stranded DNA binding"/>
    <property type="evidence" value="ECO:0007669"/>
    <property type="project" value="TreeGrafter"/>
</dbReference>
<dbReference type="GO" id="GO:0005634">
    <property type="term" value="C:nucleus"/>
    <property type="evidence" value="ECO:0007669"/>
    <property type="project" value="UniProtKB-SubCell"/>
</dbReference>
<dbReference type="CDD" id="cd09195">
    <property type="entry name" value="PLDc_mTdp1_2"/>
    <property type="match status" value="1"/>
</dbReference>
<dbReference type="OrthoDB" id="47785at2759"/>
<dbReference type="InterPro" id="IPR010347">
    <property type="entry name" value="Tdp1"/>
</dbReference>
<keyword evidence="3" id="KW-0540">Nuclease</keyword>
<dbReference type="GO" id="GO:0003697">
    <property type="term" value="F:single-stranded DNA binding"/>
    <property type="evidence" value="ECO:0007669"/>
    <property type="project" value="TreeGrafter"/>
</dbReference>
<evidence type="ECO:0000313" key="14">
    <source>
        <dbReference type="Proteomes" id="UP001152320"/>
    </source>
</evidence>
<keyword evidence="14" id="KW-1185">Reference proteome</keyword>
<evidence type="ECO:0000256" key="3">
    <source>
        <dbReference type="ARBA" id="ARBA00022722"/>
    </source>
</evidence>
<evidence type="ECO:0000256" key="1">
    <source>
        <dbReference type="ARBA" id="ARBA00004123"/>
    </source>
</evidence>
<evidence type="ECO:0000256" key="5">
    <source>
        <dbReference type="ARBA" id="ARBA00022801"/>
    </source>
</evidence>
<dbReference type="PANTHER" id="PTHR12415:SF0">
    <property type="entry name" value="TYROSYL-DNA PHOSPHODIESTERASE 1"/>
    <property type="match status" value="1"/>
</dbReference>
<evidence type="ECO:0000313" key="13">
    <source>
        <dbReference type="EMBL" id="KAJ8044798.1"/>
    </source>
</evidence>
<feature type="region of interest" description="Disordered" evidence="12">
    <location>
        <begin position="61"/>
        <end position="101"/>
    </location>
</feature>
<evidence type="ECO:0000256" key="12">
    <source>
        <dbReference type="SAM" id="MobiDB-lite"/>
    </source>
</evidence>
<keyword evidence="5" id="KW-0378">Hydrolase</keyword>
<comment type="subcellular location">
    <subcellularLocation>
        <location evidence="1">Nucleus</location>
    </subcellularLocation>
</comment>
<proteinExistence type="inferred from homology"/>
<feature type="binding site" evidence="10">
    <location>
        <position position="249"/>
    </location>
    <ligand>
        <name>substrate</name>
    </ligand>
</feature>
<dbReference type="AlphaFoldDB" id="A0A9Q1CHE7"/>
<comment type="similarity">
    <text evidence="2">Belongs to the tyrosyl-DNA phosphodiesterase family.</text>
</comment>
<organism evidence="13 14">
    <name type="scientific">Holothuria leucospilota</name>
    <name type="common">Black long sea cucumber</name>
    <name type="synonym">Mertensiothuria leucospilota</name>
    <dbReference type="NCBI Taxonomy" id="206669"/>
    <lineage>
        <taxon>Eukaryota</taxon>
        <taxon>Metazoa</taxon>
        <taxon>Echinodermata</taxon>
        <taxon>Eleutherozoa</taxon>
        <taxon>Echinozoa</taxon>
        <taxon>Holothuroidea</taxon>
        <taxon>Aspidochirotacea</taxon>
        <taxon>Aspidochirotida</taxon>
        <taxon>Holothuriidae</taxon>
        <taxon>Holothuria</taxon>
    </lineage>
</organism>
<feature type="active site" description="Proton donor/acceptor" evidence="9">
    <location>
        <position position="484"/>
    </location>
</feature>
<evidence type="ECO:0000256" key="4">
    <source>
        <dbReference type="ARBA" id="ARBA00022763"/>
    </source>
</evidence>
<feature type="active site" description="Nucleophile" evidence="9">
    <location>
        <position position="247"/>
    </location>
</feature>
<evidence type="ECO:0000256" key="10">
    <source>
        <dbReference type="PIRSR" id="PIRSR610347-2"/>
    </source>
</evidence>
<keyword evidence="7" id="KW-0234">DNA repair</keyword>
<evidence type="ECO:0000256" key="7">
    <source>
        <dbReference type="ARBA" id="ARBA00023204"/>
    </source>
</evidence>
<dbReference type="EMBL" id="JAIZAY010000003">
    <property type="protein sequence ID" value="KAJ8044798.1"/>
    <property type="molecule type" value="Genomic_DNA"/>
</dbReference>
<evidence type="ECO:0000256" key="11">
    <source>
        <dbReference type="PIRSR" id="PIRSR610347-3"/>
    </source>
</evidence>
<feature type="site" description="Interaction with DNA" evidence="11">
    <location>
        <position position="509"/>
    </location>
</feature>
<dbReference type="PANTHER" id="PTHR12415">
    <property type="entry name" value="TYROSYL-DNA PHOSPHODIESTERASE 1"/>
    <property type="match status" value="1"/>
</dbReference>
<dbReference type="SUPFAM" id="SSF56024">
    <property type="entry name" value="Phospholipase D/nuclease"/>
    <property type="match status" value="2"/>
</dbReference>
<reference evidence="13" key="1">
    <citation type="submission" date="2021-10" db="EMBL/GenBank/DDBJ databases">
        <title>Tropical sea cucumber genome reveals ecological adaptation and Cuvierian tubules defense mechanism.</title>
        <authorList>
            <person name="Chen T."/>
        </authorList>
    </citation>
    <scope>NUCLEOTIDE SEQUENCE</scope>
    <source>
        <strain evidence="13">Nanhai2018</strain>
        <tissue evidence="13">Muscle</tissue>
    </source>
</reference>
<protein>
    <submittedName>
        <fullName evidence="13">Tyrosyl-DNA phosphodiesterase 1</fullName>
    </submittedName>
</protein>
<dbReference type="Pfam" id="PF06087">
    <property type="entry name" value="Tyr-DNA_phospho"/>
    <property type="match status" value="1"/>
</dbReference>
<accession>A0A9Q1CHE7</accession>
<evidence type="ECO:0000256" key="8">
    <source>
        <dbReference type="ARBA" id="ARBA00023242"/>
    </source>
</evidence>
<keyword evidence="4" id="KW-0227">DNA damage</keyword>
<feature type="region of interest" description="Disordered" evidence="12">
    <location>
        <begin position="1"/>
        <end position="45"/>
    </location>
</feature>
<dbReference type="GO" id="GO:0004527">
    <property type="term" value="F:exonuclease activity"/>
    <property type="evidence" value="ECO:0007669"/>
    <property type="project" value="UniProtKB-KW"/>
</dbReference>
<sequence>MANALAAGHDISSSEDEEQENFAAPLGTSDVPTASTVDEFPDVPVTPKSEHLLKVTTAAGKGYFHGNQHGERDIDIGGTSKSGTDKMDSTTSSPGGSSFRRFPEFFKDFKKKKKAEQESSNLPPSKKRKLEDHQATFQEVMKEASPFNFLLTKVTGIPAEFNNKLSVHIKDILSVEMGELVESAQFNFMHDIPWLMEQYPAEHRSKPLLIVHGEERQGKVTLHEGAQNFPNITMCQAKLDMIYGTHHSKMMLLLYTNGLRVVIHTANLIEQDWYQKTQGVWISPLFPKLDKSQMSSDGITGDSITHFKKDLVEYLTMYKSFSLLRWKQHILQHDFTSAKVFLVASVPGRHTGESKNKWGHMKVRKVLGKQGPQASFVKNWSVAGQFSSVGSLGADQSKYLCGEWLQSMLSAKGVGTLYAAKDVTIKTLKLIFPSKENVRTSLEGYPAGASIPYNIQNARKQQYFHAFLHKWKADKRGRSRASPHIKTYALLSPDSKNAAWFMVTSANMSKAAWGTLEKNGNQLMIRSYEIGVMFLPEYFVDGGEQFSLVEDQSTEATPYFPIPWDVPLEPYTKADRPWVWDIPYTDKPDSHGNAWIPGGR</sequence>
<dbReference type="Proteomes" id="UP001152320">
    <property type="component" value="Chromosome 3"/>
</dbReference>
<evidence type="ECO:0000256" key="6">
    <source>
        <dbReference type="ARBA" id="ARBA00022839"/>
    </source>
</evidence>
<evidence type="ECO:0000256" key="2">
    <source>
        <dbReference type="ARBA" id="ARBA00010205"/>
    </source>
</evidence>
<keyword evidence="6" id="KW-0269">Exonuclease</keyword>
<gene>
    <name evidence="13" type="ORF">HOLleu_07654</name>
</gene>